<dbReference type="Proteomes" id="UP000694540">
    <property type="component" value="Unplaced"/>
</dbReference>
<keyword evidence="2" id="KW-0812">Transmembrane</keyword>
<dbReference type="InterPro" id="IPR028064">
    <property type="entry name" value="TMEM154"/>
</dbReference>
<feature type="region of interest" description="Disordered" evidence="1">
    <location>
        <begin position="26"/>
        <end position="57"/>
    </location>
</feature>
<gene>
    <name evidence="3" type="primary">TMEM154</name>
</gene>
<evidence type="ECO:0000313" key="4">
    <source>
        <dbReference type="Proteomes" id="UP000694540"/>
    </source>
</evidence>
<protein>
    <submittedName>
        <fullName evidence="3">Transmembrane protein 154</fullName>
    </submittedName>
</protein>
<accession>A0A8C3WVD0</accession>
<dbReference type="PANTHER" id="PTHR36526:SF1">
    <property type="entry name" value="TRANSMEMBRANE PROTEIN 154"/>
    <property type="match status" value="1"/>
</dbReference>
<evidence type="ECO:0000256" key="1">
    <source>
        <dbReference type="SAM" id="MobiDB-lite"/>
    </source>
</evidence>
<keyword evidence="2" id="KW-1133">Transmembrane helix</keyword>
<keyword evidence="2" id="KW-0472">Membrane</keyword>
<evidence type="ECO:0000313" key="3">
    <source>
        <dbReference type="Ensembl" id="ENSCWAP00000019263.1"/>
    </source>
</evidence>
<proteinExistence type="predicted"/>
<keyword evidence="4" id="KW-1185">Reference proteome</keyword>
<dbReference type="AlphaFoldDB" id="A0A8C3WVD0"/>
<feature type="region of interest" description="Disordered" evidence="1">
    <location>
        <begin position="113"/>
        <end position="141"/>
    </location>
</feature>
<dbReference type="InterPro" id="IPR053087">
    <property type="entry name" value="TMEM154-like"/>
</dbReference>
<feature type="transmembrane region" description="Helical" evidence="2">
    <location>
        <begin position="84"/>
        <end position="107"/>
    </location>
</feature>
<feature type="compositionally biased region" description="Polar residues" evidence="1">
    <location>
        <begin position="119"/>
        <end position="133"/>
    </location>
</feature>
<dbReference type="GeneTree" id="ENSGT00390000016183"/>
<dbReference type="Ensembl" id="ENSCWAT00000020907.1">
    <property type="protein sequence ID" value="ENSCWAP00000019263.1"/>
    <property type="gene ID" value="ENSCWAG00000014757.1"/>
</dbReference>
<evidence type="ECO:0000256" key="2">
    <source>
        <dbReference type="SAM" id="Phobius"/>
    </source>
</evidence>
<organism evidence="3 4">
    <name type="scientific">Catagonus wagneri</name>
    <name type="common">Chacoan peccary</name>
    <dbReference type="NCBI Taxonomy" id="51154"/>
    <lineage>
        <taxon>Eukaryota</taxon>
        <taxon>Metazoa</taxon>
        <taxon>Chordata</taxon>
        <taxon>Craniata</taxon>
        <taxon>Vertebrata</taxon>
        <taxon>Euteleostomi</taxon>
        <taxon>Mammalia</taxon>
        <taxon>Eutheria</taxon>
        <taxon>Laurasiatheria</taxon>
        <taxon>Artiodactyla</taxon>
        <taxon>Suina</taxon>
        <taxon>Tayassuidae</taxon>
        <taxon>Catagonus</taxon>
    </lineage>
</organism>
<name>A0A8C3WVD0_9CETA</name>
<sequence>MLGSSDHQAPGAALVVALVIASLPTSREQDSMEQTELSGETPPDVESLDGGTVTPGTSAAVTTEALPANVTAPLIDEDGAQSEFTLMVLVPSILLALLLLLVVFLVIRHKRKRNKHEPSSQGSHSALQTNELGSENAKVPIFEEDTPSVMEIEMEELDKWMNNMNRNADYEGLPTLEEEKEPNHNNPSDNES</sequence>
<feature type="region of interest" description="Disordered" evidence="1">
    <location>
        <begin position="163"/>
        <end position="192"/>
    </location>
</feature>
<reference evidence="3" key="2">
    <citation type="submission" date="2025-09" db="UniProtKB">
        <authorList>
            <consortium name="Ensembl"/>
        </authorList>
    </citation>
    <scope>IDENTIFICATION</scope>
</reference>
<reference evidence="3" key="1">
    <citation type="submission" date="2025-08" db="UniProtKB">
        <authorList>
            <consortium name="Ensembl"/>
        </authorList>
    </citation>
    <scope>IDENTIFICATION</scope>
</reference>
<dbReference type="PANTHER" id="PTHR36526">
    <property type="entry name" value="TRANSMEMBRANE PROTEIN 154"/>
    <property type="match status" value="1"/>
</dbReference>
<dbReference type="Pfam" id="PF15102">
    <property type="entry name" value="TMEM154"/>
    <property type="match status" value="1"/>
</dbReference>